<name>A0A178M927_9CHLR</name>
<comment type="cofactor">
    <cofactor evidence="2">
        <name>Zn(2+)</name>
        <dbReference type="ChEBI" id="CHEBI:29105"/>
    </cofactor>
    <text evidence="2">Binds 1 zinc ion per subunit.</text>
</comment>
<sequence>MEARLHELRARLQEIDDINSAAAVLGWDQSTYMPPGGAPARARQLATLSRLAHARSTDPALGRLLAELMPYSEQLPYDHPDAALIRVAQRNYERMIRIPVDLASDIAAHTAASYHAWTQARPANDFATMVPYLERTLELSRRVADCFPGYEHPADPLIDFSDYGMRAAVIRDLFARLRAGLTPIIRAIVAQPPIDDSCLRKYYPRNDQLAFGEQIIRQFGYDFERGRQDLTHHPFATKFSVGDVRITTRINEHDLGDGLFSTLHESGHAMYEQGVDPAFEGTPLCSGVSAGVHESQSRLWENLIGRSRPFWEHFYPELQQTFPQQLGNVPLDEFYRAINRVQPSLIRTDADEVTYNLHVMIRFDLELALLEGSLKLRDLPEAWNARYAEDLGVTVPDYRDGVLQDVHWFGGLIGGAFQGYTLGNILSAQFLAAARAAHPEIDDEIGRGEFATLHGWLREHIYRHGSVFTPNELIERATGKPMEIEPYLTYLRQKYAAIYGIALEG</sequence>
<comment type="function">
    <text evidence="1">Broad specificity carboxypetidase that releases amino acids sequentially from the C-terminus, including neutral, aromatic, polar and basic residues.</text>
</comment>
<evidence type="ECO:0000256" key="2">
    <source>
        <dbReference type="PIRSR" id="PIRSR006615-1"/>
    </source>
</evidence>
<dbReference type="GO" id="GO:0046872">
    <property type="term" value="F:metal ion binding"/>
    <property type="evidence" value="ECO:0007669"/>
    <property type="project" value="UniProtKB-KW"/>
</dbReference>
<comment type="caution">
    <text evidence="4">The sequence shown here is derived from an EMBL/GenBank/DDBJ whole genome shotgun (WGS) entry which is preliminary data.</text>
</comment>
<gene>
    <name evidence="4" type="ORF">A6A03_14880</name>
</gene>
<organism evidence="4 5">
    <name type="scientific">Chloroflexus islandicus</name>
    <dbReference type="NCBI Taxonomy" id="1707952"/>
    <lineage>
        <taxon>Bacteria</taxon>
        <taxon>Bacillati</taxon>
        <taxon>Chloroflexota</taxon>
        <taxon>Chloroflexia</taxon>
        <taxon>Chloroflexales</taxon>
        <taxon>Chloroflexineae</taxon>
        <taxon>Chloroflexaceae</taxon>
        <taxon>Chloroflexus</taxon>
    </lineage>
</organism>
<keyword evidence="2" id="KW-0862">Zinc</keyword>
<proteinExistence type="inferred from homology"/>
<dbReference type="PANTHER" id="PTHR34217:SF1">
    <property type="entry name" value="CARBOXYPEPTIDASE 1"/>
    <property type="match status" value="1"/>
</dbReference>
<feature type="active site" description="Proton donor/acceptor" evidence="3">
    <location>
        <position position="265"/>
    </location>
</feature>
<dbReference type="Pfam" id="PF02074">
    <property type="entry name" value="Peptidase_M32"/>
    <property type="match status" value="1"/>
</dbReference>
<evidence type="ECO:0000313" key="5">
    <source>
        <dbReference type="Proteomes" id="UP000078287"/>
    </source>
</evidence>
<keyword evidence="1" id="KW-0482">Metalloprotease</keyword>
<dbReference type="PRINTS" id="PR00998">
    <property type="entry name" value="CRBOXYPTASET"/>
</dbReference>
<keyword evidence="1" id="KW-0378">Hydrolase</keyword>
<evidence type="ECO:0000256" key="3">
    <source>
        <dbReference type="PIRSR" id="PIRSR006615-2"/>
    </source>
</evidence>
<feature type="binding site" evidence="2">
    <location>
        <position position="294"/>
    </location>
    <ligand>
        <name>Zn(2+)</name>
        <dbReference type="ChEBI" id="CHEBI:29105"/>
        <note>catalytic</note>
    </ligand>
</feature>
<keyword evidence="1 4" id="KW-0121">Carboxypeptidase</keyword>
<accession>A0A178M927</accession>
<dbReference type="Proteomes" id="UP000078287">
    <property type="component" value="Unassembled WGS sequence"/>
</dbReference>
<dbReference type="OrthoDB" id="9772308at2"/>
<keyword evidence="1" id="KW-0645">Protease</keyword>
<dbReference type="CDD" id="cd06460">
    <property type="entry name" value="M32_Taq"/>
    <property type="match status" value="1"/>
</dbReference>
<dbReference type="PROSITE" id="PS52034">
    <property type="entry name" value="PEPTIDASE_M32"/>
    <property type="match status" value="1"/>
</dbReference>
<dbReference type="EMBL" id="LWQS01000056">
    <property type="protein sequence ID" value="OAN45291.1"/>
    <property type="molecule type" value="Genomic_DNA"/>
</dbReference>
<dbReference type="PIRSF" id="PIRSF006615">
    <property type="entry name" value="Zn_crbxpep_Taq"/>
    <property type="match status" value="1"/>
</dbReference>
<dbReference type="GO" id="GO:0004181">
    <property type="term" value="F:metallocarboxypeptidase activity"/>
    <property type="evidence" value="ECO:0007669"/>
    <property type="project" value="UniProtKB-UniRule"/>
</dbReference>
<dbReference type="AlphaFoldDB" id="A0A178M927"/>
<feature type="binding site" evidence="2">
    <location>
        <position position="268"/>
    </location>
    <ligand>
        <name>Zn(2+)</name>
        <dbReference type="ChEBI" id="CHEBI:29105"/>
        <note>catalytic</note>
    </ligand>
</feature>
<comment type="similarity">
    <text evidence="1">Belongs to the peptidase M32 family.</text>
</comment>
<evidence type="ECO:0000256" key="1">
    <source>
        <dbReference type="PIRNR" id="PIRNR006615"/>
    </source>
</evidence>
<dbReference type="Gene3D" id="1.10.1370.30">
    <property type="match status" value="1"/>
</dbReference>
<dbReference type="InterPro" id="IPR001333">
    <property type="entry name" value="Peptidase_M32_Taq"/>
</dbReference>
<keyword evidence="1 2" id="KW-0479">Metal-binding</keyword>
<dbReference type="RefSeq" id="WP_066787712.1">
    <property type="nucleotide sequence ID" value="NZ_LWQS01000056.1"/>
</dbReference>
<reference evidence="4 5" key="1">
    <citation type="submission" date="2016-04" db="EMBL/GenBank/DDBJ databases">
        <title>Chloroflexus islandicus sp. nov., a thermophilic filamentous anoxygenic phototrophic bacterium from geyser Strokkur (Iceland).</title>
        <authorList>
            <person name="Gaisin V.A."/>
            <person name="Kalashnikov A.M."/>
            <person name="Sukhacheva M.V."/>
            <person name="Grouzdev D.S."/>
            <person name="Ivanov T.M."/>
            <person name="Kuznetsov B."/>
            <person name="Gorlenko V.M."/>
        </authorList>
    </citation>
    <scope>NUCLEOTIDE SEQUENCE [LARGE SCALE GENOMIC DNA]</scope>
    <source>
        <strain evidence="5">isl-2</strain>
    </source>
</reference>
<dbReference type="PANTHER" id="PTHR34217">
    <property type="entry name" value="METAL-DEPENDENT CARBOXYPEPTIDASE"/>
    <property type="match status" value="1"/>
</dbReference>
<evidence type="ECO:0000313" key="4">
    <source>
        <dbReference type="EMBL" id="OAN45291.1"/>
    </source>
</evidence>
<dbReference type="GO" id="GO:0006508">
    <property type="term" value="P:proteolysis"/>
    <property type="evidence" value="ECO:0007669"/>
    <property type="project" value="UniProtKB-UniRule"/>
</dbReference>
<protein>
    <recommendedName>
        <fullName evidence="1">Metal-dependent carboxypeptidase</fullName>
        <ecNumber evidence="1">3.4.17.19</ecNumber>
    </recommendedName>
</protein>
<dbReference type="EC" id="3.4.17.19" evidence="1"/>
<dbReference type="STRING" id="1707952.A6A03_14880"/>
<dbReference type="SUPFAM" id="SSF55486">
    <property type="entry name" value="Metalloproteases ('zincins'), catalytic domain"/>
    <property type="match status" value="1"/>
</dbReference>
<comment type="catalytic activity">
    <reaction evidence="1">
        <text>Release of a C-terminal amino acid with broad specificity, except for -Pro.</text>
        <dbReference type="EC" id="3.4.17.19"/>
    </reaction>
</comment>
<feature type="binding site" evidence="2">
    <location>
        <position position="264"/>
    </location>
    <ligand>
        <name>Zn(2+)</name>
        <dbReference type="ChEBI" id="CHEBI:29105"/>
        <note>catalytic</note>
    </ligand>
</feature>
<keyword evidence="5" id="KW-1185">Reference proteome</keyword>